<dbReference type="InterPro" id="IPR012941">
    <property type="entry name" value="Phe_hydrox_C_dim_dom"/>
</dbReference>
<accession>A0ABR4IUR7</accession>
<keyword evidence="8" id="KW-1185">Reference proteome</keyword>
<dbReference type="Gene3D" id="3.40.30.20">
    <property type="match status" value="1"/>
</dbReference>
<evidence type="ECO:0000256" key="3">
    <source>
        <dbReference type="ARBA" id="ARBA00022827"/>
    </source>
</evidence>
<keyword evidence="4" id="KW-0560">Oxidoreductase</keyword>
<dbReference type="Pfam" id="PF01494">
    <property type="entry name" value="FAD_binding_3"/>
    <property type="match status" value="1"/>
</dbReference>
<keyword evidence="3" id="KW-0274">FAD</keyword>
<dbReference type="InterPro" id="IPR036188">
    <property type="entry name" value="FAD/NAD-bd_sf"/>
</dbReference>
<feature type="domain" description="FAD-binding" evidence="5">
    <location>
        <begin position="84"/>
        <end position="454"/>
    </location>
</feature>
<sequence>MASTVPPKTWEGGFSRPAGNYGWDDDTKYITESGERAHYTLPEYTEPPTSTIGNAIGLTHLRTWPTYYDGTAGSHPEWFKPAEEVDVLICGAGPFGLQLGLILARQGISFRIIDKATTPCLSGRADAVHPRGLELLHSWGLAHEATEEGPLINSTAVFRNGVKLFHSSEPTCDSRYKGAHVITQGQFERIYIRDLLRHRVLVERDTSIDRFQVLEGDSLTHPVRATLKNVSSGAEETVRAQYLIGADGAASIIREQLKIEFDGLATDIYWAIIDCRFKTDYPHMFGLSMIISAEHGGSIVIPREEGFTRFYVQISGEMARRLQEKRRARRNASSVGETRIDDHGITPEEALQQLNKIMAPWTIGFASPISWFSVWKVNERVARRFSSADLRVHLGGDAAHVHSVLGGFGFNSSLYDASNLGWKLGLCLRKQAIPSVLLPTYDSERRMSANRVIRCSGAYLRFICNSHLPLAALRGLNDNLESHDEVLPKLDGTTEADLQFIYVFYKRHAMFLLGVEWPIVESEICPPDVAEKHRAVSLRNGVRAPNPRVCFDTEYTAYLHDRMRGVSGFHILIFASDLQGPLRERLAIFSKKAFQSGGFFSRYGGNAQFNVILVTKALPYEAAKLLKPANGQEPDDLKELREHATVVYDDRVPDDDAHYWYGVNHARGAVVAVRPDLVVGVSVWPEDVESLEAYFGSFLLRQNLTAMQSAKDPVEILSREVSGGHETLQDTGGRPRRSIRSWFSSMLTA</sequence>
<dbReference type="PANTHER" id="PTHR43004">
    <property type="entry name" value="TRK SYSTEM POTASSIUM UPTAKE PROTEIN"/>
    <property type="match status" value="1"/>
</dbReference>
<dbReference type="SUPFAM" id="SSF52833">
    <property type="entry name" value="Thioredoxin-like"/>
    <property type="match status" value="1"/>
</dbReference>
<keyword evidence="2" id="KW-0285">Flavoprotein</keyword>
<gene>
    <name evidence="7" type="ORF">BDW59DRAFT_182151</name>
</gene>
<dbReference type="InterPro" id="IPR038220">
    <property type="entry name" value="PHOX_C_sf"/>
</dbReference>
<evidence type="ECO:0000313" key="8">
    <source>
        <dbReference type="Proteomes" id="UP001610335"/>
    </source>
</evidence>
<dbReference type="PRINTS" id="PR00420">
    <property type="entry name" value="RNGMNOXGNASE"/>
</dbReference>
<evidence type="ECO:0000256" key="1">
    <source>
        <dbReference type="ARBA" id="ARBA00007801"/>
    </source>
</evidence>
<protein>
    <submittedName>
        <fullName evidence="7">FAD binding domain-containing protein</fullName>
    </submittedName>
</protein>
<dbReference type="EMBL" id="JBFXLS010000009">
    <property type="protein sequence ID" value="KAL2831499.1"/>
    <property type="molecule type" value="Genomic_DNA"/>
</dbReference>
<evidence type="ECO:0000256" key="4">
    <source>
        <dbReference type="ARBA" id="ARBA00023002"/>
    </source>
</evidence>
<comment type="similarity">
    <text evidence="1">Belongs to the PheA/TfdB FAD monooxygenase family.</text>
</comment>
<dbReference type="Pfam" id="PF07976">
    <property type="entry name" value="Phe_hydrox_dim"/>
    <property type="match status" value="1"/>
</dbReference>
<comment type="caution">
    <text evidence="7">The sequence shown here is derived from an EMBL/GenBank/DDBJ whole genome shotgun (WGS) entry which is preliminary data.</text>
</comment>
<evidence type="ECO:0000259" key="6">
    <source>
        <dbReference type="Pfam" id="PF07976"/>
    </source>
</evidence>
<dbReference type="Gene3D" id="3.30.9.10">
    <property type="entry name" value="D-Amino Acid Oxidase, subunit A, domain 2"/>
    <property type="match status" value="1"/>
</dbReference>
<evidence type="ECO:0000256" key="2">
    <source>
        <dbReference type="ARBA" id="ARBA00022630"/>
    </source>
</evidence>
<dbReference type="InterPro" id="IPR002938">
    <property type="entry name" value="FAD-bd"/>
</dbReference>
<dbReference type="InterPro" id="IPR036249">
    <property type="entry name" value="Thioredoxin-like_sf"/>
</dbReference>
<proteinExistence type="inferred from homology"/>
<dbReference type="InterPro" id="IPR050641">
    <property type="entry name" value="RIFMO-like"/>
</dbReference>
<feature type="domain" description="Phenol hydroxylase-like C-terminal dimerisation" evidence="6">
    <location>
        <begin position="533"/>
        <end position="702"/>
    </location>
</feature>
<dbReference type="SUPFAM" id="SSF54373">
    <property type="entry name" value="FAD-linked reductases, C-terminal domain"/>
    <property type="match status" value="1"/>
</dbReference>
<name>A0ABR4IUR7_9EURO</name>
<dbReference type="SUPFAM" id="SSF51905">
    <property type="entry name" value="FAD/NAD(P)-binding domain"/>
    <property type="match status" value="1"/>
</dbReference>
<organism evidence="7 8">
    <name type="scientific">Aspergillus cavernicola</name>
    <dbReference type="NCBI Taxonomy" id="176166"/>
    <lineage>
        <taxon>Eukaryota</taxon>
        <taxon>Fungi</taxon>
        <taxon>Dikarya</taxon>
        <taxon>Ascomycota</taxon>
        <taxon>Pezizomycotina</taxon>
        <taxon>Eurotiomycetes</taxon>
        <taxon>Eurotiomycetidae</taxon>
        <taxon>Eurotiales</taxon>
        <taxon>Aspergillaceae</taxon>
        <taxon>Aspergillus</taxon>
        <taxon>Aspergillus subgen. Nidulantes</taxon>
    </lineage>
</organism>
<dbReference type="Proteomes" id="UP001610335">
    <property type="component" value="Unassembled WGS sequence"/>
</dbReference>
<evidence type="ECO:0000259" key="5">
    <source>
        <dbReference type="Pfam" id="PF01494"/>
    </source>
</evidence>
<reference evidence="7 8" key="1">
    <citation type="submission" date="2024-07" db="EMBL/GenBank/DDBJ databases">
        <title>Section-level genome sequencing and comparative genomics of Aspergillus sections Usti and Cavernicolus.</title>
        <authorList>
            <consortium name="Lawrence Berkeley National Laboratory"/>
            <person name="Nybo J.L."/>
            <person name="Vesth T.C."/>
            <person name="Theobald S."/>
            <person name="Frisvad J.C."/>
            <person name="Larsen T.O."/>
            <person name="Kjaerboelling I."/>
            <person name="Rothschild-Mancinelli K."/>
            <person name="Lyhne E.K."/>
            <person name="Kogle M.E."/>
            <person name="Barry K."/>
            <person name="Clum A."/>
            <person name="Na H."/>
            <person name="Ledsgaard L."/>
            <person name="Lin J."/>
            <person name="Lipzen A."/>
            <person name="Kuo A."/>
            <person name="Riley R."/>
            <person name="Mondo S."/>
            <person name="LaButti K."/>
            <person name="Haridas S."/>
            <person name="Pangalinan J."/>
            <person name="Salamov A.A."/>
            <person name="Simmons B.A."/>
            <person name="Magnuson J.K."/>
            <person name="Chen J."/>
            <person name="Drula E."/>
            <person name="Henrissat B."/>
            <person name="Wiebenga A."/>
            <person name="Lubbers R.J."/>
            <person name="Gomes A.C."/>
            <person name="Makela M.R."/>
            <person name="Stajich J."/>
            <person name="Grigoriev I.V."/>
            <person name="Mortensen U.H."/>
            <person name="De vries R.P."/>
            <person name="Baker S.E."/>
            <person name="Andersen M.R."/>
        </authorList>
    </citation>
    <scope>NUCLEOTIDE SEQUENCE [LARGE SCALE GENOMIC DNA]</scope>
    <source>
        <strain evidence="7 8">CBS 600.67</strain>
    </source>
</reference>
<dbReference type="PANTHER" id="PTHR43004:SF20">
    <property type="entry name" value="2-MONOOXYGENASE, PUTATIVE (AFU_ORTHOLOGUE AFUA_1G13660)-RELATED"/>
    <property type="match status" value="1"/>
</dbReference>
<evidence type="ECO:0000313" key="7">
    <source>
        <dbReference type="EMBL" id="KAL2831499.1"/>
    </source>
</evidence>
<dbReference type="Gene3D" id="3.50.50.60">
    <property type="entry name" value="FAD/NAD(P)-binding domain"/>
    <property type="match status" value="1"/>
</dbReference>